<comment type="caution">
    <text evidence="2">The sequence shown here is derived from an EMBL/GenBank/DDBJ whole genome shotgun (WGS) entry which is preliminary data.</text>
</comment>
<feature type="signal peptide" evidence="1">
    <location>
        <begin position="1"/>
        <end position="26"/>
    </location>
</feature>
<keyword evidence="3" id="KW-1185">Reference proteome</keyword>
<dbReference type="OrthoDB" id="421201at2759"/>
<dbReference type="Proteomes" id="UP000654075">
    <property type="component" value="Unassembled WGS sequence"/>
</dbReference>
<accession>A0A813HYT3</accession>
<evidence type="ECO:0000313" key="3">
    <source>
        <dbReference type="Proteomes" id="UP000654075"/>
    </source>
</evidence>
<dbReference type="EMBL" id="CAJNNV010033221">
    <property type="protein sequence ID" value="CAE8642869.1"/>
    <property type="molecule type" value="Genomic_DNA"/>
</dbReference>
<feature type="chain" id="PRO_5032819876" evidence="1">
    <location>
        <begin position="27"/>
        <end position="187"/>
    </location>
</feature>
<sequence length="187" mass="20197">MGRRGPWGVAPLLLLVLLTFWPEAMAQKKEEVMKVAQHVCCTARGPLRKDVLATLPEAYNHSAIREVECVGIDGVEHIKRMGTACSYCLCLFDDGADFRTAPDCCSLNNFGTPGMDFRTGYPICQKYKATYNLASNTVRSCELRYDLYPFLAAASPQLPGLAHGALLAATVLAATAAALSQSGAYSD</sequence>
<organism evidence="2 3">
    <name type="scientific">Polarella glacialis</name>
    <name type="common">Dinoflagellate</name>
    <dbReference type="NCBI Taxonomy" id="89957"/>
    <lineage>
        <taxon>Eukaryota</taxon>
        <taxon>Sar</taxon>
        <taxon>Alveolata</taxon>
        <taxon>Dinophyceae</taxon>
        <taxon>Suessiales</taxon>
        <taxon>Suessiaceae</taxon>
        <taxon>Polarella</taxon>
    </lineage>
</organism>
<keyword evidence="1" id="KW-0732">Signal</keyword>
<protein>
    <submittedName>
        <fullName evidence="2">Uncharacterized protein</fullName>
    </submittedName>
</protein>
<dbReference type="AlphaFoldDB" id="A0A813HYT3"/>
<evidence type="ECO:0000256" key="1">
    <source>
        <dbReference type="SAM" id="SignalP"/>
    </source>
</evidence>
<proteinExistence type="predicted"/>
<name>A0A813HYT3_POLGL</name>
<gene>
    <name evidence="2" type="ORF">PGLA1383_LOCUS57267</name>
</gene>
<reference evidence="2" key="1">
    <citation type="submission" date="2021-02" db="EMBL/GenBank/DDBJ databases">
        <authorList>
            <person name="Dougan E. K."/>
            <person name="Rhodes N."/>
            <person name="Thang M."/>
            <person name="Chan C."/>
        </authorList>
    </citation>
    <scope>NUCLEOTIDE SEQUENCE</scope>
</reference>
<evidence type="ECO:0000313" key="2">
    <source>
        <dbReference type="EMBL" id="CAE8642869.1"/>
    </source>
</evidence>